<dbReference type="PRINTS" id="PR01535">
    <property type="entry name" value="VOMERONASL2R"/>
</dbReference>
<evidence type="ECO:0000256" key="3">
    <source>
        <dbReference type="ARBA" id="ARBA00022475"/>
    </source>
</evidence>
<proteinExistence type="inferred from homology"/>
<keyword evidence="9" id="KW-0675">Receptor</keyword>
<dbReference type="OrthoDB" id="5984008at2759"/>
<reference evidence="15" key="1">
    <citation type="submission" date="2025-08" db="UniProtKB">
        <authorList>
            <consortium name="RefSeq"/>
        </authorList>
    </citation>
    <scope>IDENTIFICATION</scope>
</reference>
<dbReference type="KEGG" id="muo:115464450"/>
<dbReference type="GO" id="GO:0004930">
    <property type="term" value="F:G protein-coupled receptor activity"/>
    <property type="evidence" value="ECO:0007669"/>
    <property type="project" value="UniProtKB-KW"/>
</dbReference>
<dbReference type="InterPro" id="IPR038550">
    <property type="entry name" value="GPCR_3_9-Cys_sf"/>
</dbReference>
<comment type="subcellular location">
    <subcellularLocation>
        <location evidence="1">Cell membrane</location>
        <topology evidence="1">Multi-pass membrane protein</topology>
    </subcellularLocation>
</comment>
<feature type="transmembrane region" description="Helical" evidence="12">
    <location>
        <begin position="727"/>
        <end position="751"/>
    </location>
</feature>
<feature type="transmembrane region" description="Helical" evidence="12">
    <location>
        <begin position="612"/>
        <end position="637"/>
    </location>
</feature>
<dbReference type="FunFam" id="2.10.50.30:FF:000002">
    <property type="entry name" value="Vomeronasal 2 receptor, h1"/>
    <property type="match status" value="1"/>
</dbReference>
<dbReference type="InterPro" id="IPR000337">
    <property type="entry name" value="GPCR_3"/>
</dbReference>
<dbReference type="InterPro" id="IPR017978">
    <property type="entry name" value="GPCR_3_C"/>
</dbReference>
<evidence type="ECO:0000256" key="11">
    <source>
        <dbReference type="ARBA" id="ARBA00023224"/>
    </source>
</evidence>
<dbReference type="PANTHER" id="PTHR24061">
    <property type="entry name" value="CALCIUM-SENSING RECEPTOR-RELATED"/>
    <property type="match status" value="1"/>
</dbReference>
<dbReference type="Pfam" id="PF00003">
    <property type="entry name" value="7tm_3"/>
    <property type="match status" value="1"/>
</dbReference>
<evidence type="ECO:0000256" key="9">
    <source>
        <dbReference type="ARBA" id="ARBA00023170"/>
    </source>
</evidence>
<dbReference type="InterPro" id="IPR017979">
    <property type="entry name" value="GPCR_3_CS"/>
</dbReference>
<evidence type="ECO:0000256" key="12">
    <source>
        <dbReference type="SAM" id="Phobius"/>
    </source>
</evidence>
<evidence type="ECO:0000256" key="10">
    <source>
        <dbReference type="ARBA" id="ARBA00023180"/>
    </source>
</evidence>
<name>A0A6P7XJ64_9AMPH</name>
<keyword evidence="4 12" id="KW-0812">Transmembrane</keyword>
<dbReference type="PROSITE" id="PS00981">
    <property type="entry name" value="G_PROTEIN_RECEP_F3_3"/>
    <property type="match status" value="1"/>
</dbReference>
<dbReference type="Gene3D" id="3.40.50.2300">
    <property type="match status" value="2"/>
</dbReference>
<feature type="transmembrane region" description="Helical" evidence="12">
    <location>
        <begin position="838"/>
        <end position="861"/>
    </location>
</feature>
<feature type="transmembrane region" description="Helical" evidence="12">
    <location>
        <begin position="771"/>
        <end position="794"/>
    </location>
</feature>
<evidence type="ECO:0000256" key="8">
    <source>
        <dbReference type="ARBA" id="ARBA00023136"/>
    </source>
</evidence>
<dbReference type="Pfam" id="PF01094">
    <property type="entry name" value="ANF_receptor"/>
    <property type="match status" value="1"/>
</dbReference>
<comment type="similarity">
    <text evidence="2">Belongs to the G-protein coupled receptor 3 family.</text>
</comment>
<protein>
    <submittedName>
        <fullName evidence="15">Vomeronasal type-2 receptor 26-like</fullName>
    </submittedName>
</protein>
<dbReference type="SUPFAM" id="SSF53822">
    <property type="entry name" value="Periplasmic binding protein-like I"/>
    <property type="match status" value="1"/>
</dbReference>
<dbReference type="Pfam" id="PF07562">
    <property type="entry name" value="NCD3G"/>
    <property type="match status" value="1"/>
</dbReference>
<evidence type="ECO:0000313" key="15">
    <source>
        <dbReference type="RefSeq" id="XP_030050690.1"/>
    </source>
</evidence>
<keyword evidence="8 12" id="KW-0472">Membrane</keyword>
<keyword evidence="6 12" id="KW-1133">Transmembrane helix</keyword>
<keyword evidence="3" id="KW-1003">Cell membrane</keyword>
<dbReference type="InterPro" id="IPR001828">
    <property type="entry name" value="ANF_lig-bd_rcpt"/>
</dbReference>
<dbReference type="RefSeq" id="XP_030050690.1">
    <property type="nucleotide sequence ID" value="XM_030194830.1"/>
</dbReference>
<accession>A0A6P7XJ64</accession>
<dbReference type="CDD" id="cd15283">
    <property type="entry name" value="7tmC_V2R_pheromone"/>
    <property type="match status" value="1"/>
</dbReference>
<dbReference type="AlphaFoldDB" id="A0A6P7XJ64"/>
<gene>
    <name evidence="15" type="primary">LOC115464450</name>
</gene>
<keyword evidence="10" id="KW-0325">Glycoprotein</keyword>
<evidence type="ECO:0000256" key="5">
    <source>
        <dbReference type="ARBA" id="ARBA00022729"/>
    </source>
</evidence>
<dbReference type="InterPro" id="IPR028082">
    <property type="entry name" value="Peripla_BP_I"/>
</dbReference>
<dbReference type="GO" id="GO:0005886">
    <property type="term" value="C:plasma membrane"/>
    <property type="evidence" value="ECO:0007669"/>
    <property type="project" value="UniProtKB-SubCell"/>
</dbReference>
<dbReference type="Proteomes" id="UP000515156">
    <property type="component" value="Chromosome 3"/>
</dbReference>
<dbReference type="PANTHER" id="PTHR24061:SF591">
    <property type="entry name" value="LOW QUALITY PROTEIN: VOMERONASAL TYPE-2 RECEPTOR 26"/>
    <property type="match status" value="1"/>
</dbReference>
<dbReference type="InterPro" id="IPR011500">
    <property type="entry name" value="GPCR_3_9-Cys_dom"/>
</dbReference>
<dbReference type="GeneID" id="115464450"/>
<evidence type="ECO:0000256" key="2">
    <source>
        <dbReference type="ARBA" id="ARBA00007242"/>
    </source>
</evidence>
<feature type="transmembrane region" description="Helical" evidence="12">
    <location>
        <begin position="683"/>
        <end position="706"/>
    </location>
</feature>
<feature type="domain" description="G-protein coupled receptors family 3 profile" evidence="13">
    <location>
        <begin position="612"/>
        <end position="876"/>
    </location>
</feature>
<dbReference type="FunFam" id="3.40.50.2300:FF:000024">
    <property type="entry name" value="Vomeronasal 2, receptor 73"/>
    <property type="match status" value="1"/>
</dbReference>
<organism evidence="14 15">
    <name type="scientific">Microcaecilia unicolor</name>
    <dbReference type="NCBI Taxonomy" id="1415580"/>
    <lineage>
        <taxon>Eukaryota</taxon>
        <taxon>Metazoa</taxon>
        <taxon>Chordata</taxon>
        <taxon>Craniata</taxon>
        <taxon>Vertebrata</taxon>
        <taxon>Euteleostomi</taxon>
        <taxon>Amphibia</taxon>
        <taxon>Gymnophiona</taxon>
        <taxon>Siphonopidae</taxon>
        <taxon>Microcaecilia</taxon>
    </lineage>
</organism>
<evidence type="ECO:0000259" key="13">
    <source>
        <dbReference type="PROSITE" id="PS50259"/>
    </source>
</evidence>
<evidence type="ECO:0000256" key="4">
    <source>
        <dbReference type="ARBA" id="ARBA00022692"/>
    </source>
</evidence>
<evidence type="ECO:0000256" key="7">
    <source>
        <dbReference type="ARBA" id="ARBA00023040"/>
    </source>
</evidence>
<sequence length="878" mass="99157">MPSCYIWSGKSERYHSRSCFTALKMEAHLFLIVLMLCDILWKTAECQCTLGNYLSTELRPGYHRDGDIMIGGLVTVEISYPFHLPSFTTLPSFVVSTYPLLLKYYNFLAFVSAVEEINNSSELLPNLTLGFHIYDPYNNLLLMYTAAMSIFSGMDTKIPNYICKTSGPLAAVIEGLPAELSSQFSSLSKIYHYPQQISYTSGNLVMSDKVEFPYFYQTVPSDLHLCAGIVKLLKHFGWTWVGIIASSDENSMRAVQILTKGIEQSEGCIEFIETFSQSSSLLFQGMKNISQIIHKSSTKVIILYCSKDYTEMVSHTSIWEATGKVWIITTEWEFALPSYFIDRKNTLAFTVGKKIIPNFHNFVREVNHAIFPNDSFKSMWWKDLCNKQCPKSIQRSCSSDEPSFFLLHCDIINSGDSYNVYNAVYSLAHALHNMITSRSRNTTIWSGESESFSDFLPWKLHHYLKNLHFKNALGEEIFFDENGDLAIGYDIISPVLLPDGTRINEIVGSYNPYAPAEQEFTIYEKVMTWDSTFTKIPPESRCSPSCLPGFRKLTKEGEPVCCYDCIPCPEGEVSNQTDMDACMKCPEDQWPNQKKDACILKVITFLTYEEPLGITLTFICIFLILINTVILGIFIHYKATPIVKANNRELSYILLISLMLCFLCSLVFIGHPDKVTCILRQTAFGISFSIALSSVLAKTITVIIAFHAMKPGSKLRKLMGSKVSLSIVLFCSLIQTVLCVVWLFTAPPFPYLNKNSEIGTILTECNEGSIVAFYCVLGYLGFLAAISFIVAFLARNLPDSFNEAKYITFSMLVFCSVWVSFIPTYLSTKGKYTVAVEIFAILASSAGLLGCIFFPKCYVILLRPERNSRKCLSKYKNY</sequence>
<keyword evidence="5" id="KW-0732">Signal</keyword>
<evidence type="ECO:0000313" key="14">
    <source>
        <dbReference type="Proteomes" id="UP000515156"/>
    </source>
</evidence>
<keyword evidence="7" id="KW-0297">G-protein coupled receptor</keyword>
<feature type="transmembrane region" description="Helical" evidence="12">
    <location>
        <begin position="649"/>
        <end position="671"/>
    </location>
</feature>
<feature type="transmembrane region" description="Helical" evidence="12">
    <location>
        <begin position="806"/>
        <end position="826"/>
    </location>
</feature>
<dbReference type="InterPro" id="IPR004073">
    <property type="entry name" value="GPCR_3_vmron_rcpt_2"/>
</dbReference>
<evidence type="ECO:0000256" key="1">
    <source>
        <dbReference type="ARBA" id="ARBA00004651"/>
    </source>
</evidence>
<dbReference type="PRINTS" id="PR00248">
    <property type="entry name" value="GPCRMGR"/>
</dbReference>
<dbReference type="Gene3D" id="2.10.50.30">
    <property type="entry name" value="GPCR, family 3, nine cysteines domain"/>
    <property type="match status" value="1"/>
</dbReference>
<keyword evidence="11" id="KW-0807">Transducer</keyword>
<keyword evidence="14" id="KW-1185">Reference proteome</keyword>
<evidence type="ECO:0000256" key="6">
    <source>
        <dbReference type="ARBA" id="ARBA00022989"/>
    </source>
</evidence>
<dbReference type="InParanoid" id="A0A6P7XJ64"/>
<dbReference type="PROSITE" id="PS50259">
    <property type="entry name" value="G_PROTEIN_RECEP_F3_4"/>
    <property type="match status" value="1"/>
</dbReference>
<dbReference type="InterPro" id="IPR000068">
    <property type="entry name" value="GPCR_3_Ca_sens_rcpt-rel"/>
</dbReference>